<dbReference type="HOGENOM" id="CLU_1014828_0_0_9"/>
<accession>R8HDA3</accession>
<evidence type="ECO:0000313" key="2">
    <source>
        <dbReference type="Proteomes" id="UP000014040"/>
    </source>
</evidence>
<evidence type="ECO:0000313" key="1">
    <source>
        <dbReference type="EMBL" id="EOO70830.1"/>
    </source>
</evidence>
<name>R8HDA3_BACCE</name>
<sequence>MMNNFIEQTIDLLKRSDIFIRQTEIRPVEFNYSEGTETKTIYLSCNDSYGGANLSNNFILQTMIIFTVLDATIDVQYPELQGESYHKKYKSLPNVTDDEIILKEIFRLFKLFRNASVHSMSSINYAADKVSVSYIYRQKSYNIEISKYGFELLFTYIIDILNPLKQLTSHHHTSLNRKIYDEIKEEITIFNDEFGSDLIDISNAIRLKRTVRYHIKNPKFLKVAENIKITSIYEVELQAKDHYGVDYFIELNSCQYLIPAEVLNNNQISLKEMQQWILI</sequence>
<protein>
    <submittedName>
        <fullName evidence="1">Uncharacterized protein</fullName>
    </submittedName>
</protein>
<dbReference type="PATRIC" id="fig|1053224.3.peg.4575"/>
<dbReference type="RefSeq" id="WP_016102604.1">
    <property type="nucleotide sequence ID" value="NZ_KB976282.1"/>
</dbReference>
<dbReference type="Proteomes" id="UP000014040">
    <property type="component" value="Unassembled WGS sequence"/>
</dbReference>
<dbReference type="EMBL" id="AHES01000049">
    <property type="protein sequence ID" value="EOO70830.1"/>
    <property type="molecule type" value="Genomic_DNA"/>
</dbReference>
<organism evidence="1 2">
    <name type="scientific">Bacillus cereus VD021</name>
    <dbReference type="NCBI Taxonomy" id="1053224"/>
    <lineage>
        <taxon>Bacteria</taxon>
        <taxon>Bacillati</taxon>
        <taxon>Bacillota</taxon>
        <taxon>Bacilli</taxon>
        <taxon>Bacillales</taxon>
        <taxon>Bacillaceae</taxon>
        <taxon>Bacillus</taxon>
        <taxon>Bacillus cereus group</taxon>
    </lineage>
</organism>
<reference evidence="1 2" key="1">
    <citation type="submission" date="2012-12" db="EMBL/GenBank/DDBJ databases">
        <title>The Genome Sequence of Bacillus cereus VD021.</title>
        <authorList>
            <consortium name="The Broad Institute Genome Sequencing Platform"/>
            <consortium name="The Broad Institute Genome Sequencing Center for Infectious Disease"/>
            <person name="Feldgarden M."/>
            <person name="Van der Auwera G.A."/>
            <person name="Mahillon J."/>
            <person name="Duprez V."/>
            <person name="Timmery S."/>
            <person name="Mattelet C."/>
            <person name="Dierick K."/>
            <person name="Sun M."/>
            <person name="Yu Z."/>
            <person name="Zhu L."/>
            <person name="Hu X."/>
            <person name="Shank E.B."/>
            <person name="Swiecicka I."/>
            <person name="Hansen B.M."/>
            <person name="Andrup L."/>
            <person name="Walker B."/>
            <person name="Young S.K."/>
            <person name="Zeng Q."/>
            <person name="Gargeya S."/>
            <person name="Fitzgerald M."/>
            <person name="Haas B."/>
            <person name="Abouelleil A."/>
            <person name="Alvarado L."/>
            <person name="Arachchi H.M."/>
            <person name="Berlin A.M."/>
            <person name="Chapman S.B."/>
            <person name="Dewar J."/>
            <person name="Goldberg J."/>
            <person name="Griggs A."/>
            <person name="Gujja S."/>
            <person name="Hansen M."/>
            <person name="Howarth C."/>
            <person name="Imamovic A."/>
            <person name="Larimer J."/>
            <person name="McCowan C."/>
            <person name="Murphy C."/>
            <person name="Neiman D."/>
            <person name="Pearson M."/>
            <person name="Priest M."/>
            <person name="Roberts A."/>
            <person name="Saif S."/>
            <person name="Shea T."/>
            <person name="Sisk P."/>
            <person name="Sykes S."/>
            <person name="Wortman J."/>
            <person name="Nusbaum C."/>
            <person name="Birren B."/>
        </authorList>
    </citation>
    <scope>NUCLEOTIDE SEQUENCE [LARGE SCALE GENOMIC DNA]</scope>
    <source>
        <strain evidence="1 2">VD021</strain>
    </source>
</reference>
<dbReference type="AlphaFoldDB" id="R8HDA3"/>
<comment type="caution">
    <text evidence="1">The sequence shown here is derived from an EMBL/GenBank/DDBJ whole genome shotgun (WGS) entry which is preliminary data.</text>
</comment>
<gene>
    <name evidence="1" type="ORF">IIC_04524</name>
</gene>
<proteinExistence type="predicted"/>